<evidence type="ECO:0008006" key="3">
    <source>
        <dbReference type="Google" id="ProtNLM"/>
    </source>
</evidence>
<reference evidence="2" key="1">
    <citation type="submission" date="2022-10" db="EMBL/GenBank/DDBJ databases">
        <title>Genome assembly of Pristionchus species.</title>
        <authorList>
            <person name="Yoshida K."/>
            <person name="Sommer R.J."/>
        </authorList>
    </citation>
    <scope>NUCLEOTIDE SEQUENCE [LARGE SCALE GENOMIC DNA]</scope>
    <source>
        <strain evidence="2">RS5460</strain>
    </source>
</reference>
<sequence length="286" mass="30661">FDISTTTETMSFFAGKSVIITGSSNGIGRGTAKLFAAQGARVTITGRNAEALKVTKTECLSAGAKEADILEIVADVGDELAPSMIVQKTVDKFGGLDVLVNNAGAFLMDPEDGKLCIDTPITLFDQMMRVNLRAVVLFTQAAVPHLEKTKGAIVNVSSVAGFPFATQKAIYYAMTKAGLDQCTVQTAADLIKKGIRVNSVNPGIIETDIWAKLGLSDDQVKKTLDMWGTDLMQIPIGRYGTPEDIGKLILFLADRTRSEFIIGQRIVIDGGTLLMNTLLCSFAQNM</sequence>
<protein>
    <recommendedName>
        <fullName evidence="3">Dehydrogenase</fullName>
    </recommendedName>
</protein>
<dbReference type="PANTHER" id="PTHR44115">
    <property type="entry name" value="PROTEIN CBG09704"/>
    <property type="match status" value="1"/>
</dbReference>
<dbReference type="FunFam" id="3.40.50.720:FF:000084">
    <property type="entry name" value="Short-chain dehydrogenase reductase"/>
    <property type="match status" value="1"/>
</dbReference>
<dbReference type="PRINTS" id="PR00080">
    <property type="entry name" value="SDRFAMILY"/>
</dbReference>
<proteinExistence type="predicted"/>
<organism evidence="1 2">
    <name type="scientific">Pristionchus mayeri</name>
    <dbReference type="NCBI Taxonomy" id="1317129"/>
    <lineage>
        <taxon>Eukaryota</taxon>
        <taxon>Metazoa</taxon>
        <taxon>Ecdysozoa</taxon>
        <taxon>Nematoda</taxon>
        <taxon>Chromadorea</taxon>
        <taxon>Rhabditida</taxon>
        <taxon>Rhabditina</taxon>
        <taxon>Diplogasteromorpha</taxon>
        <taxon>Diplogasteroidea</taxon>
        <taxon>Neodiplogasteridae</taxon>
        <taxon>Pristionchus</taxon>
    </lineage>
</organism>
<dbReference type="SUPFAM" id="SSF51735">
    <property type="entry name" value="NAD(P)-binding Rossmann-fold domains"/>
    <property type="match status" value="1"/>
</dbReference>
<dbReference type="InterPro" id="IPR036291">
    <property type="entry name" value="NAD(P)-bd_dom_sf"/>
</dbReference>
<name>A0AAN5IF21_9BILA</name>
<dbReference type="Pfam" id="PF13561">
    <property type="entry name" value="adh_short_C2"/>
    <property type="match status" value="1"/>
</dbReference>
<dbReference type="InterPro" id="IPR002347">
    <property type="entry name" value="SDR_fam"/>
</dbReference>
<dbReference type="PANTHER" id="PTHR44115:SF4">
    <property type="entry name" value="OXIDOREDUCTASE"/>
    <property type="match status" value="1"/>
</dbReference>
<dbReference type="Gene3D" id="3.40.50.720">
    <property type="entry name" value="NAD(P)-binding Rossmann-like Domain"/>
    <property type="match status" value="1"/>
</dbReference>
<comment type="caution">
    <text evidence="1">The sequence shown here is derived from an EMBL/GenBank/DDBJ whole genome shotgun (WGS) entry which is preliminary data.</text>
</comment>
<accession>A0AAN5IF21</accession>
<evidence type="ECO:0000313" key="2">
    <source>
        <dbReference type="Proteomes" id="UP001328107"/>
    </source>
</evidence>
<feature type="non-terminal residue" evidence="1">
    <location>
        <position position="1"/>
    </location>
</feature>
<dbReference type="Proteomes" id="UP001328107">
    <property type="component" value="Unassembled WGS sequence"/>
</dbReference>
<gene>
    <name evidence="1" type="ORF">PMAYCL1PPCAC_32025</name>
</gene>
<keyword evidence="2" id="KW-1185">Reference proteome</keyword>
<dbReference type="PRINTS" id="PR00081">
    <property type="entry name" value="GDHRDH"/>
</dbReference>
<evidence type="ECO:0000313" key="1">
    <source>
        <dbReference type="EMBL" id="GMR61830.1"/>
    </source>
</evidence>
<dbReference type="EMBL" id="BTRK01000006">
    <property type="protein sequence ID" value="GMR61830.1"/>
    <property type="molecule type" value="Genomic_DNA"/>
</dbReference>
<dbReference type="AlphaFoldDB" id="A0AAN5IF21"/>